<reference evidence="1 2" key="1">
    <citation type="submission" date="2023-02" db="EMBL/GenBank/DDBJ databases">
        <title>Study of novel species of the Microbacterium genus.</title>
        <authorList>
            <person name="Arroyo-Herrera I."/>
            <person name="Roman-Ponce B."/>
            <person name="Vasquez-Murrieta M.S."/>
        </authorList>
    </citation>
    <scope>NUCLEOTIDE SEQUENCE [LARGE SCALE GENOMIC DNA]</scope>
    <source>
        <strain evidence="1 2">NE1TT3</strain>
    </source>
</reference>
<name>A0ABT5SMS9_9MICO</name>
<proteinExistence type="predicted"/>
<evidence type="ECO:0000313" key="2">
    <source>
        <dbReference type="Proteomes" id="UP001218170"/>
    </source>
</evidence>
<gene>
    <name evidence="1" type="ORF">PUW80_13325</name>
</gene>
<comment type="caution">
    <text evidence="1">The sequence shown here is derived from an EMBL/GenBank/DDBJ whole genome shotgun (WGS) entry which is preliminary data.</text>
</comment>
<sequence>MPAPTIDLFGVDDSSSETGVRTILQLCADTGSDTWPYRSDPRYEVITIGADIGVENYHPDRPIHGVVANPVCTEFSAARYGNTFGGGPREAQNPEAGMELVRECQRVIEEAKPVWWAIENPATGRLRDFLGKPTFSYEPWHFGSPWTKRTGLWGNFNPPTPLYTEWDDVPKLPIYARPGRKPSIAFLHKSAFRLIPEFAESGMPAPTTDAELRSLCSQGFARAFKEANP</sequence>
<dbReference type="RefSeq" id="WP_274264910.1">
    <property type="nucleotide sequence ID" value="NZ_JAQZCI010000004.1"/>
</dbReference>
<evidence type="ECO:0000313" key="1">
    <source>
        <dbReference type="EMBL" id="MDD7963332.1"/>
    </source>
</evidence>
<dbReference type="Proteomes" id="UP001218170">
    <property type="component" value="Unassembled WGS sequence"/>
</dbReference>
<accession>A0ABT5SMS9</accession>
<evidence type="ECO:0008006" key="3">
    <source>
        <dbReference type="Google" id="ProtNLM"/>
    </source>
</evidence>
<dbReference type="EMBL" id="JAQZCI010000004">
    <property type="protein sequence ID" value="MDD7963332.1"/>
    <property type="molecule type" value="Genomic_DNA"/>
</dbReference>
<organism evidence="1 2">
    <name type="scientific">Microbacterium thalli</name>
    <dbReference type="NCBI Taxonomy" id="3027921"/>
    <lineage>
        <taxon>Bacteria</taxon>
        <taxon>Bacillati</taxon>
        <taxon>Actinomycetota</taxon>
        <taxon>Actinomycetes</taxon>
        <taxon>Micrococcales</taxon>
        <taxon>Microbacteriaceae</taxon>
        <taxon>Microbacterium</taxon>
    </lineage>
</organism>
<protein>
    <recommendedName>
        <fullName evidence="3">DNA (cytosine-5-)-methyltransferase</fullName>
    </recommendedName>
</protein>
<keyword evidence="2" id="KW-1185">Reference proteome</keyword>